<dbReference type="Proteomes" id="UP000814140">
    <property type="component" value="Unassembled WGS sequence"/>
</dbReference>
<accession>A0ACB8STP7</accession>
<evidence type="ECO:0000313" key="2">
    <source>
        <dbReference type="Proteomes" id="UP000814140"/>
    </source>
</evidence>
<dbReference type="EMBL" id="MU277227">
    <property type="protein sequence ID" value="KAI0059291.1"/>
    <property type="molecule type" value="Genomic_DNA"/>
</dbReference>
<keyword evidence="2" id="KW-1185">Reference proteome</keyword>
<comment type="caution">
    <text evidence="1">The sequence shown here is derived from an EMBL/GenBank/DDBJ whole genome shotgun (WGS) entry which is preliminary data.</text>
</comment>
<name>A0ACB8STP7_9AGAM</name>
<organism evidence="1 2">
    <name type="scientific">Artomyces pyxidatus</name>
    <dbReference type="NCBI Taxonomy" id="48021"/>
    <lineage>
        <taxon>Eukaryota</taxon>
        <taxon>Fungi</taxon>
        <taxon>Dikarya</taxon>
        <taxon>Basidiomycota</taxon>
        <taxon>Agaricomycotina</taxon>
        <taxon>Agaricomycetes</taxon>
        <taxon>Russulales</taxon>
        <taxon>Auriscalpiaceae</taxon>
        <taxon>Artomyces</taxon>
    </lineage>
</organism>
<evidence type="ECO:0000313" key="1">
    <source>
        <dbReference type="EMBL" id="KAI0059291.1"/>
    </source>
</evidence>
<proteinExistence type="predicted"/>
<reference evidence="1" key="1">
    <citation type="submission" date="2021-03" db="EMBL/GenBank/DDBJ databases">
        <authorList>
            <consortium name="DOE Joint Genome Institute"/>
            <person name="Ahrendt S."/>
            <person name="Looney B.P."/>
            <person name="Miyauchi S."/>
            <person name="Morin E."/>
            <person name="Drula E."/>
            <person name="Courty P.E."/>
            <person name="Chicoki N."/>
            <person name="Fauchery L."/>
            <person name="Kohler A."/>
            <person name="Kuo A."/>
            <person name="Labutti K."/>
            <person name="Pangilinan J."/>
            <person name="Lipzen A."/>
            <person name="Riley R."/>
            <person name="Andreopoulos W."/>
            <person name="He G."/>
            <person name="Johnson J."/>
            <person name="Barry K.W."/>
            <person name="Grigoriev I.V."/>
            <person name="Nagy L."/>
            <person name="Hibbett D."/>
            <person name="Henrissat B."/>
            <person name="Matheny P.B."/>
            <person name="Labbe J."/>
            <person name="Martin F."/>
        </authorList>
    </citation>
    <scope>NUCLEOTIDE SEQUENCE</scope>
    <source>
        <strain evidence="1">HHB10654</strain>
    </source>
</reference>
<gene>
    <name evidence="1" type="ORF">BV25DRAFT_1136864</name>
</gene>
<sequence length="330" mass="35901">MDLESRLSTEKLAREEADAKLRSLAEAWTEFDRYLHVSEVRAADARASFGQQLLLRDGSAKLVLSPAPMYQPPQPRRPHPPPSRSQFPGFPLPPPAASHSVPSRIRQRTDSNDDPHPPAKRLRADRSGRYPHETARVPYGNSEVNHLHLTYPNPNAPPHAHHHAHSQRGRRPSRSPSLSPTRSRSRSSSMSLDEMLLQVATDEHPVSPASATPYYRPPGSPGMEYTRLPPVRAPGSPSLVQYQTHIFAPPVTGPPGKKGKGADKSSTIDSAPASARTGSLAGLPPGGFGPTNDKGQRICRQCGMPGRYKEGKCVEKWGPGPEGPGTVCDR</sequence>
<protein>
    <submittedName>
        <fullName evidence="1">Uncharacterized protein</fullName>
    </submittedName>
</protein>
<reference evidence="1" key="2">
    <citation type="journal article" date="2022" name="New Phytol.">
        <title>Evolutionary transition to the ectomycorrhizal habit in the genomes of a hyperdiverse lineage of mushroom-forming fungi.</title>
        <authorList>
            <person name="Looney B."/>
            <person name="Miyauchi S."/>
            <person name="Morin E."/>
            <person name="Drula E."/>
            <person name="Courty P.E."/>
            <person name="Kohler A."/>
            <person name="Kuo A."/>
            <person name="LaButti K."/>
            <person name="Pangilinan J."/>
            <person name="Lipzen A."/>
            <person name="Riley R."/>
            <person name="Andreopoulos W."/>
            <person name="He G."/>
            <person name="Johnson J."/>
            <person name="Nolan M."/>
            <person name="Tritt A."/>
            <person name="Barry K.W."/>
            <person name="Grigoriev I.V."/>
            <person name="Nagy L.G."/>
            <person name="Hibbett D."/>
            <person name="Henrissat B."/>
            <person name="Matheny P.B."/>
            <person name="Labbe J."/>
            <person name="Martin F.M."/>
        </authorList>
    </citation>
    <scope>NUCLEOTIDE SEQUENCE</scope>
    <source>
        <strain evidence="1">HHB10654</strain>
    </source>
</reference>